<sequence>MPPNLMPPANANASAKPIFSIRLEIRRFQLDVSPHYHTIACRGLRILENNNQVFAALKNEA</sequence>
<dbReference type="Proteomes" id="UP000008177">
    <property type="component" value="Unplaced contigs"/>
</dbReference>
<proteinExistence type="predicted"/>
<dbReference type="EMBL" id="FQ790283">
    <property type="protein sequence ID" value="CCD46769.1"/>
    <property type="molecule type" value="Genomic_DNA"/>
</dbReference>
<name>G2Y279_BOTF4</name>
<dbReference type="AlphaFoldDB" id="G2Y279"/>
<dbReference type="HOGENOM" id="CLU_2922358_0_0_1"/>
<protein>
    <submittedName>
        <fullName evidence="1">Uncharacterized protein</fullName>
    </submittedName>
</protein>
<dbReference type="InParanoid" id="G2Y279"/>
<evidence type="ECO:0000313" key="2">
    <source>
        <dbReference type="Proteomes" id="UP000008177"/>
    </source>
</evidence>
<accession>G2Y279</accession>
<gene>
    <name evidence="1" type="ORF">BofuT4_uP114750.1</name>
</gene>
<evidence type="ECO:0000313" key="1">
    <source>
        <dbReference type="EMBL" id="CCD46769.1"/>
    </source>
</evidence>
<organism evidence="1 2">
    <name type="scientific">Botryotinia fuckeliana (strain T4)</name>
    <name type="common">Noble rot fungus</name>
    <name type="synonym">Botrytis cinerea</name>
    <dbReference type="NCBI Taxonomy" id="999810"/>
    <lineage>
        <taxon>Eukaryota</taxon>
        <taxon>Fungi</taxon>
        <taxon>Dikarya</taxon>
        <taxon>Ascomycota</taxon>
        <taxon>Pezizomycotina</taxon>
        <taxon>Leotiomycetes</taxon>
        <taxon>Helotiales</taxon>
        <taxon>Sclerotiniaceae</taxon>
        <taxon>Botrytis</taxon>
    </lineage>
</organism>
<reference evidence="2" key="1">
    <citation type="journal article" date="2011" name="PLoS Genet.">
        <title>Genomic analysis of the necrotrophic fungal pathogens Sclerotinia sclerotiorum and Botrytis cinerea.</title>
        <authorList>
            <person name="Amselem J."/>
            <person name="Cuomo C.A."/>
            <person name="van Kan J.A."/>
            <person name="Viaud M."/>
            <person name="Benito E.P."/>
            <person name="Couloux A."/>
            <person name="Coutinho P.M."/>
            <person name="de Vries R.P."/>
            <person name="Dyer P.S."/>
            <person name="Fillinger S."/>
            <person name="Fournier E."/>
            <person name="Gout L."/>
            <person name="Hahn M."/>
            <person name="Kohn L."/>
            <person name="Lapalu N."/>
            <person name="Plummer K.M."/>
            <person name="Pradier J.M."/>
            <person name="Quevillon E."/>
            <person name="Sharon A."/>
            <person name="Simon A."/>
            <person name="ten Have A."/>
            <person name="Tudzynski B."/>
            <person name="Tudzynski P."/>
            <person name="Wincker P."/>
            <person name="Andrew M."/>
            <person name="Anthouard V."/>
            <person name="Beever R.E."/>
            <person name="Beffa R."/>
            <person name="Benoit I."/>
            <person name="Bouzid O."/>
            <person name="Brault B."/>
            <person name="Chen Z."/>
            <person name="Choquer M."/>
            <person name="Collemare J."/>
            <person name="Cotton P."/>
            <person name="Danchin E.G."/>
            <person name="Da Silva C."/>
            <person name="Gautier A."/>
            <person name="Giraud C."/>
            <person name="Giraud T."/>
            <person name="Gonzalez C."/>
            <person name="Grossetete S."/>
            <person name="Guldener U."/>
            <person name="Henrissat B."/>
            <person name="Howlett B.J."/>
            <person name="Kodira C."/>
            <person name="Kretschmer M."/>
            <person name="Lappartient A."/>
            <person name="Leroch M."/>
            <person name="Levis C."/>
            <person name="Mauceli E."/>
            <person name="Neuveglise C."/>
            <person name="Oeser B."/>
            <person name="Pearson M."/>
            <person name="Poulain J."/>
            <person name="Poussereau N."/>
            <person name="Quesneville H."/>
            <person name="Rascle C."/>
            <person name="Schumacher J."/>
            <person name="Segurens B."/>
            <person name="Sexton A."/>
            <person name="Silva E."/>
            <person name="Sirven C."/>
            <person name="Soanes D.M."/>
            <person name="Talbot N.J."/>
            <person name="Templeton M."/>
            <person name="Yandava C."/>
            <person name="Yarden O."/>
            <person name="Zeng Q."/>
            <person name="Rollins J.A."/>
            <person name="Lebrun M.H."/>
            <person name="Dickman M."/>
        </authorList>
    </citation>
    <scope>NUCLEOTIDE SEQUENCE [LARGE SCALE GENOMIC DNA]</scope>
    <source>
        <strain evidence="2">T4</strain>
    </source>
</reference>